<dbReference type="RefSeq" id="WP_128686624.1">
    <property type="nucleotide sequence ID" value="NZ_CP029684.2"/>
</dbReference>
<evidence type="ECO:0008006" key="5">
    <source>
        <dbReference type="Google" id="ProtNLM"/>
    </source>
</evidence>
<sequence>MNDIVFTLEFKGDTANSEVNQHLIAGWKLLHVGQHSYKDADGQLMQEAIYVIGADKKAYKQHKHAQDKAKKSPHD</sequence>
<evidence type="ECO:0000313" key="4">
    <source>
        <dbReference type="Proteomes" id="UP001167919"/>
    </source>
</evidence>
<name>A0AAJ1R9F3_9LACO</name>
<evidence type="ECO:0000313" key="1">
    <source>
        <dbReference type="EMBL" id="MDN6899458.1"/>
    </source>
</evidence>
<evidence type="ECO:0000313" key="3">
    <source>
        <dbReference type="Proteomes" id="UP000286907"/>
    </source>
</evidence>
<evidence type="ECO:0000313" key="2">
    <source>
        <dbReference type="EMBL" id="QAS70155.1"/>
    </source>
</evidence>
<keyword evidence="3" id="KW-1185">Reference proteome</keyword>
<dbReference type="Proteomes" id="UP001167919">
    <property type="component" value="Unassembled WGS sequence"/>
</dbReference>
<dbReference type="Proteomes" id="UP000286907">
    <property type="component" value="Chromosome"/>
</dbReference>
<organism evidence="1 4">
    <name type="scientific">Oenococcus sicerae</name>
    <dbReference type="NCBI Taxonomy" id="2203724"/>
    <lineage>
        <taxon>Bacteria</taxon>
        <taxon>Bacillati</taxon>
        <taxon>Bacillota</taxon>
        <taxon>Bacilli</taxon>
        <taxon>Lactobacillales</taxon>
        <taxon>Lactobacillaceae</taxon>
        <taxon>Oenococcus</taxon>
    </lineage>
</organism>
<dbReference type="EMBL" id="SDWY01000001">
    <property type="protein sequence ID" value="MDN6899458.1"/>
    <property type="molecule type" value="Genomic_DNA"/>
</dbReference>
<proteinExistence type="predicted"/>
<reference evidence="1" key="2">
    <citation type="submission" date="2019-01" db="EMBL/GenBank/DDBJ databases">
        <title>Oenococcus sicerae UCMA17102.</title>
        <authorList>
            <person name="Cousin F.J."/>
            <person name="Le Guellec R."/>
            <person name="Cretenet M."/>
        </authorList>
    </citation>
    <scope>NUCLEOTIDE SEQUENCE</scope>
    <source>
        <strain evidence="1">UCMA17102</strain>
    </source>
</reference>
<dbReference type="AlphaFoldDB" id="A0AAJ1R9F3"/>
<reference evidence="2 3" key="1">
    <citation type="journal article" date="2019" name="Syst. Appl. Microbiol.">
        <title>Oenococcus sicerae sp. nov., isolated from French cider.</title>
        <authorList>
            <person name="Cousin F.J."/>
            <person name="Le Guellec R."/>
            <person name="Chagnot C."/>
            <person name="Goux D."/>
            <person name="Dalmasso M."/>
            <person name="Laplace J.M."/>
            <person name="Cretenet M."/>
        </authorList>
    </citation>
    <scope>NUCLEOTIDE SEQUENCE [LARGE SCALE GENOMIC DNA]</scope>
    <source>
        <strain evidence="2 3">UCMA 15228</strain>
    </source>
</reference>
<accession>A0AAJ1R9F3</accession>
<dbReference type="EMBL" id="CP029684">
    <property type="protein sequence ID" value="QAS70155.1"/>
    <property type="molecule type" value="Genomic_DNA"/>
</dbReference>
<protein>
    <recommendedName>
        <fullName evidence="5">DUF1737 domain-containing protein</fullName>
    </recommendedName>
</protein>
<gene>
    <name evidence="2" type="ORF">DLJ48_06280</name>
    <name evidence="1" type="ORF">EVC35_00340</name>
</gene>
<reference evidence="2" key="3">
    <citation type="submission" date="2020-01" db="EMBL/GenBank/DDBJ databases">
        <authorList>
            <person name="Cousin F.J."/>
            <person name="Le Guellec R."/>
            <person name="Cretenet M."/>
        </authorList>
    </citation>
    <scope>NUCLEOTIDE SEQUENCE</scope>
    <source>
        <strain evidence="2">UCMA 15228</strain>
    </source>
</reference>